<keyword evidence="3" id="KW-1185">Reference proteome</keyword>
<comment type="caution">
    <text evidence="2">The sequence shown here is derived from an EMBL/GenBank/DDBJ whole genome shotgun (WGS) entry which is preliminary data.</text>
</comment>
<dbReference type="Pfam" id="PF04480">
    <property type="entry name" value="DUF559"/>
    <property type="match status" value="1"/>
</dbReference>
<feature type="domain" description="DUF559" evidence="1">
    <location>
        <begin position="66"/>
        <end position="110"/>
    </location>
</feature>
<evidence type="ECO:0000259" key="1">
    <source>
        <dbReference type="Pfam" id="PF04480"/>
    </source>
</evidence>
<accession>A0ABX5LR55</accession>
<gene>
    <name evidence="2" type="ORF">B0H50_10350</name>
</gene>
<evidence type="ECO:0000313" key="2">
    <source>
        <dbReference type="EMBL" id="PWL03758.1"/>
    </source>
</evidence>
<name>A0ABX5LR55_9BACT</name>
<sequence length="169" mass="19618">MIPYGFLRETTADAEKDGFDKEFNLCRTGLEIYLAKIFPNIHDWIHDKAIPNLKDLNNKARRIRPDYRSEALKMIVEFDGLPHYNQVLSIIKDEENTKIYETNGYKVVRIPYFIQLSKSVVKQLFQVDIQEELFDESIPSLGIKNLACLPASLCPLGVQRMAKEKQLRN</sequence>
<organism evidence="2 3">
    <name type="scientific">Hallerella porci</name>
    <dbReference type="NCBI Taxonomy" id="1945871"/>
    <lineage>
        <taxon>Bacteria</taxon>
        <taxon>Pseudomonadati</taxon>
        <taxon>Fibrobacterota</taxon>
        <taxon>Fibrobacteria</taxon>
        <taxon>Fibrobacterales</taxon>
        <taxon>Fibrobacteraceae</taxon>
        <taxon>Hallerella</taxon>
    </lineage>
</organism>
<dbReference type="EMBL" id="QGHD01000003">
    <property type="protein sequence ID" value="PWL03758.1"/>
    <property type="molecule type" value="Genomic_DNA"/>
</dbReference>
<dbReference type="Proteomes" id="UP000245523">
    <property type="component" value="Unassembled WGS sequence"/>
</dbReference>
<dbReference type="RefSeq" id="WP_106198185.1">
    <property type="nucleotide sequence ID" value="NZ_JAXEIU010000023.1"/>
</dbReference>
<dbReference type="InterPro" id="IPR007569">
    <property type="entry name" value="DUF559"/>
</dbReference>
<evidence type="ECO:0000313" key="3">
    <source>
        <dbReference type="Proteomes" id="UP000245523"/>
    </source>
</evidence>
<protein>
    <submittedName>
        <fullName evidence="2">Uncharacterized protein DUF559</fullName>
    </submittedName>
</protein>
<reference evidence="2 3" key="1">
    <citation type="submission" date="2018-05" db="EMBL/GenBank/DDBJ databases">
        <title>Animal gut microbial communities from fecal samples from Wisconsin, USA.</title>
        <authorList>
            <person name="Neumann A."/>
        </authorList>
    </citation>
    <scope>NUCLEOTIDE SEQUENCE [LARGE SCALE GENOMIC DNA]</scope>
    <source>
        <strain evidence="2 3">UWS4</strain>
    </source>
</reference>
<proteinExistence type="predicted"/>